<dbReference type="Proteomes" id="UP001239111">
    <property type="component" value="Chromosome 2"/>
</dbReference>
<evidence type="ECO:0000313" key="1">
    <source>
        <dbReference type="EMBL" id="KAJ8678323.1"/>
    </source>
</evidence>
<reference evidence="1" key="1">
    <citation type="submission" date="2023-04" db="EMBL/GenBank/DDBJ databases">
        <title>A chromosome-level genome assembly of the parasitoid wasp Eretmocerus hayati.</title>
        <authorList>
            <person name="Zhong Y."/>
            <person name="Liu S."/>
            <person name="Liu Y."/>
        </authorList>
    </citation>
    <scope>NUCLEOTIDE SEQUENCE</scope>
    <source>
        <strain evidence="1">ZJU_SS_LIU_2023</strain>
    </source>
</reference>
<gene>
    <name evidence="1" type="ORF">QAD02_014110</name>
</gene>
<organism evidence="1 2">
    <name type="scientific">Eretmocerus hayati</name>
    <dbReference type="NCBI Taxonomy" id="131215"/>
    <lineage>
        <taxon>Eukaryota</taxon>
        <taxon>Metazoa</taxon>
        <taxon>Ecdysozoa</taxon>
        <taxon>Arthropoda</taxon>
        <taxon>Hexapoda</taxon>
        <taxon>Insecta</taxon>
        <taxon>Pterygota</taxon>
        <taxon>Neoptera</taxon>
        <taxon>Endopterygota</taxon>
        <taxon>Hymenoptera</taxon>
        <taxon>Apocrita</taxon>
        <taxon>Proctotrupomorpha</taxon>
        <taxon>Chalcidoidea</taxon>
        <taxon>Aphelinidae</taxon>
        <taxon>Aphelininae</taxon>
        <taxon>Eretmocerus</taxon>
    </lineage>
</organism>
<name>A0ACC2P4D4_9HYME</name>
<protein>
    <submittedName>
        <fullName evidence="1">Uncharacterized protein</fullName>
    </submittedName>
</protein>
<proteinExistence type="predicted"/>
<dbReference type="EMBL" id="CM056742">
    <property type="protein sequence ID" value="KAJ8678323.1"/>
    <property type="molecule type" value="Genomic_DNA"/>
</dbReference>
<evidence type="ECO:0000313" key="2">
    <source>
        <dbReference type="Proteomes" id="UP001239111"/>
    </source>
</evidence>
<sequence length="329" mass="37397">MDKVKIKSVQEVKMNLKRFHQMPVQCVKRKRNQKNKQTIDLVTTDNFRPSKLRKYLEWKMDPVRRLMESRNMDNNDEQGSSDNVSQIKSTTEIEEGNDEIEVLKVIIKEPLQRPAKLIAALGGIDSDKSHYRSDANYKIIAPGNQIEQLRKEMKIKETCQGSVLLWGHRISWSPKPLPPPAAGVITGVRPWKPLVFPRTPAGIHTIHCLLKSTYTVVSTIKNSARIVEAGGIVMISPGRIAWKCANCYKESYMDEARWKGWFAHRIHVICLETGIPGMECTCGRTAYRMCPLSTCAACIDTCIRHIDDIEKGMVFEAEFARVSAVMIQQ</sequence>
<accession>A0ACC2P4D4</accession>
<keyword evidence="2" id="KW-1185">Reference proteome</keyword>
<comment type="caution">
    <text evidence="1">The sequence shown here is derived from an EMBL/GenBank/DDBJ whole genome shotgun (WGS) entry which is preliminary data.</text>
</comment>